<protein>
    <submittedName>
        <fullName evidence="1">Uncharacterized protein</fullName>
    </submittedName>
</protein>
<reference evidence="1" key="1">
    <citation type="submission" date="2019-03" db="EMBL/GenBank/DDBJ databases">
        <title>Single cell metagenomics reveals metabolic interactions within the superorganism composed of flagellate Streblomastix strix and complex community of Bacteroidetes bacteria on its surface.</title>
        <authorList>
            <person name="Treitli S.C."/>
            <person name="Kolisko M."/>
            <person name="Husnik F."/>
            <person name="Keeling P."/>
            <person name="Hampl V."/>
        </authorList>
    </citation>
    <scope>NUCLEOTIDE SEQUENCE</scope>
    <source>
        <strain evidence="1">STM</strain>
    </source>
</reference>
<dbReference type="AlphaFoldDB" id="A0A5J4QNB8"/>
<name>A0A5J4QNB8_9ZZZZ</name>
<comment type="caution">
    <text evidence="1">The sequence shown here is derived from an EMBL/GenBank/DDBJ whole genome shotgun (WGS) entry which is preliminary data.</text>
</comment>
<proteinExistence type="predicted"/>
<dbReference type="EMBL" id="SNRY01002899">
    <property type="protein sequence ID" value="KAA6323032.1"/>
    <property type="molecule type" value="Genomic_DNA"/>
</dbReference>
<organism evidence="1">
    <name type="scientific">termite gut metagenome</name>
    <dbReference type="NCBI Taxonomy" id="433724"/>
    <lineage>
        <taxon>unclassified sequences</taxon>
        <taxon>metagenomes</taxon>
        <taxon>organismal metagenomes</taxon>
    </lineage>
</organism>
<gene>
    <name evidence="1" type="ORF">EZS27_027491</name>
</gene>
<feature type="non-terminal residue" evidence="1">
    <location>
        <position position="84"/>
    </location>
</feature>
<evidence type="ECO:0000313" key="1">
    <source>
        <dbReference type="EMBL" id="KAA6323032.1"/>
    </source>
</evidence>
<sequence length="84" mass="9615">MYRYLILLLFLVTLSKAAAAQQMSDNQVVEYVKDAHSRGKGQNQIMIELMRLGVNRQQIERIQEQYERGQAIEITNSVAATQTT</sequence>
<accession>A0A5J4QNB8</accession>